<dbReference type="AlphaFoldDB" id="A0A3B0U507"/>
<accession>A0A3B0U507</accession>
<evidence type="ECO:0000313" key="2">
    <source>
        <dbReference type="EMBL" id="VAW15874.1"/>
    </source>
</evidence>
<name>A0A3B0U507_9ZZZZ</name>
<organism evidence="2">
    <name type="scientific">hydrothermal vent metagenome</name>
    <dbReference type="NCBI Taxonomy" id="652676"/>
    <lineage>
        <taxon>unclassified sequences</taxon>
        <taxon>metagenomes</taxon>
        <taxon>ecological metagenomes</taxon>
    </lineage>
</organism>
<sequence>GTPSRREGEQVSGELNSGDENLSEDSPLVAAADKVSGKSSFGSKIKNRLKNILQKDRIDPAVADMEQDDGVELVDDQEQKTIDQETIDQERVSQKSVAQASIRKSHPGLSEAPATQSRAAAARNEQKFYDIADDLVDGRQQLVFIGSFERNGDASSNGDAVSVVEVLGDDVLEAGRSVAIIDAGSFDISEYPGISDLAAGDVDFGEVVIHGDIGQPTIVNWGRLNAISSGSDRPKILVEALCDICEVVIVMVGGARNKSTLPVFAGLDGPLILVAASDPDDQQIIETLAQTKALGFENTSILTLAKRRASNNRINVA</sequence>
<proteinExistence type="predicted"/>
<protein>
    <submittedName>
        <fullName evidence="2">Uncharacterized protein</fullName>
    </submittedName>
</protein>
<feature type="non-terminal residue" evidence="2">
    <location>
        <position position="1"/>
    </location>
</feature>
<feature type="region of interest" description="Disordered" evidence="1">
    <location>
        <begin position="89"/>
        <end position="121"/>
    </location>
</feature>
<feature type="compositionally biased region" description="Low complexity" evidence="1">
    <location>
        <begin position="112"/>
        <end position="121"/>
    </location>
</feature>
<reference evidence="2" key="1">
    <citation type="submission" date="2018-06" db="EMBL/GenBank/DDBJ databases">
        <authorList>
            <person name="Zhirakovskaya E."/>
        </authorList>
    </citation>
    <scope>NUCLEOTIDE SEQUENCE</scope>
</reference>
<feature type="region of interest" description="Disordered" evidence="1">
    <location>
        <begin position="1"/>
        <end position="41"/>
    </location>
</feature>
<gene>
    <name evidence="2" type="ORF">MNBD_ALPHA11-2338</name>
</gene>
<evidence type="ECO:0000256" key="1">
    <source>
        <dbReference type="SAM" id="MobiDB-lite"/>
    </source>
</evidence>
<dbReference type="EMBL" id="UOEQ01000076">
    <property type="protein sequence ID" value="VAW15874.1"/>
    <property type="molecule type" value="Genomic_DNA"/>
</dbReference>